<evidence type="ECO:0000313" key="3">
    <source>
        <dbReference type="Proteomes" id="UP001346869"/>
    </source>
</evidence>
<feature type="region of interest" description="Disordered" evidence="1">
    <location>
        <begin position="36"/>
        <end position="63"/>
    </location>
</feature>
<organism evidence="2 3">
    <name type="scientific">Eleginops maclovinus</name>
    <name type="common">Patagonian blennie</name>
    <name type="synonym">Eleginus maclovinus</name>
    <dbReference type="NCBI Taxonomy" id="56733"/>
    <lineage>
        <taxon>Eukaryota</taxon>
        <taxon>Metazoa</taxon>
        <taxon>Chordata</taxon>
        <taxon>Craniata</taxon>
        <taxon>Vertebrata</taxon>
        <taxon>Euteleostomi</taxon>
        <taxon>Actinopterygii</taxon>
        <taxon>Neopterygii</taxon>
        <taxon>Teleostei</taxon>
        <taxon>Neoteleostei</taxon>
        <taxon>Acanthomorphata</taxon>
        <taxon>Eupercaria</taxon>
        <taxon>Perciformes</taxon>
        <taxon>Notothenioidei</taxon>
        <taxon>Eleginopidae</taxon>
        <taxon>Eleginops</taxon>
    </lineage>
</organism>
<accession>A0AAN7XN03</accession>
<keyword evidence="3" id="KW-1185">Reference proteome</keyword>
<dbReference type="AlphaFoldDB" id="A0AAN7XN03"/>
<gene>
    <name evidence="2" type="ORF">PBY51_000705</name>
</gene>
<reference evidence="2 3" key="1">
    <citation type="journal article" date="2023" name="Genes (Basel)">
        <title>Chromosome-Level Genome Assembly and Circadian Gene Repertoire of the Patagonia Blennie Eleginops maclovinus-The Closest Ancestral Proxy of Antarctic Cryonotothenioids.</title>
        <authorList>
            <person name="Cheng C.C."/>
            <person name="Rivera-Colon A.G."/>
            <person name="Minhas B.F."/>
            <person name="Wilson L."/>
            <person name="Rayamajhi N."/>
            <person name="Vargas-Chacoff L."/>
            <person name="Catchen J.M."/>
        </authorList>
    </citation>
    <scope>NUCLEOTIDE SEQUENCE [LARGE SCALE GENOMIC DNA]</scope>
    <source>
        <strain evidence="2">JMC-PN-2008</strain>
    </source>
</reference>
<name>A0AAN7XN03_ELEMC</name>
<sequence>MPLVPQACLRESNPSCCPAIQFCIRGHRSAKAGRSHDRHKGLWEGSLSHPSRGSVGCGGASERRGRWGMGSQFWGEEAREGGVLTVLEEALRCFSEEFLLPDTPLQPANTTPPC</sequence>
<evidence type="ECO:0000313" key="2">
    <source>
        <dbReference type="EMBL" id="KAK5863694.1"/>
    </source>
</evidence>
<proteinExistence type="predicted"/>
<dbReference type="Proteomes" id="UP001346869">
    <property type="component" value="Unassembled WGS sequence"/>
</dbReference>
<comment type="caution">
    <text evidence="2">The sequence shown here is derived from an EMBL/GenBank/DDBJ whole genome shotgun (WGS) entry which is preliminary data.</text>
</comment>
<evidence type="ECO:0000256" key="1">
    <source>
        <dbReference type="SAM" id="MobiDB-lite"/>
    </source>
</evidence>
<dbReference type="EMBL" id="JAUZQC010000011">
    <property type="protein sequence ID" value="KAK5863694.1"/>
    <property type="molecule type" value="Genomic_DNA"/>
</dbReference>
<reference evidence="2 3" key="2">
    <citation type="journal article" date="2023" name="Mol. Biol. Evol.">
        <title>Genomics of Secondarily Temperate Adaptation in the Only Non-Antarctic Icefish.</title>
        <authorList>
            <person name="Rivera-Colon A.G."/>
            <person name="Rayamajhi N."/>
            <person name="Minhas B.F."/>
            <person name="Madrigal G."/>
            <person name="Bilyk K.T."/>
            <person name="Yoon V."/>
            <person name="Hune M."/>
            <person name="Gregory S."/>
            <person name="Cheng C.H.C."/>
            <person name="Catchen J.M."/>
        </authorList>
    </citation>
    <scope>NUCLEOTIDE SEQUENCE [LARGE SCALE GENOMIC DNA]</scope>
    <source>
        <strain evidence="2">JMC-PN-2008</strain>
    </source>
</reference>
<protein>
    <submittedName>
        <fullName evidence="2">Uncharacterized protein</fullName>
    </submittedName>
</protein>